<dbReference type="EMBL" id="MCFC01000018">
    <property type="protein sequence ID" value="ORY30752.1"/>
    <property type="molecule type" value="Genomic_DNA"/>
</dbReference>
<sequence length="379" mass="43309">MVETAYHKPMDVDKCEISYSPDNYQRQYNSAMASVQLPSHVPRQKPRRAGQAGSAFEGWMLLGEANHQLWIDPKYKEEFMEELDKYQDIRKSKHWFQAALGNPVVPVSVFVHCLKVAQCPTIRLKLYGQKLPLEYPFYSGEPAEVAHPMAKYNEWDIGVTTTANYIYLFAPANGTKRSVSLFPMIIPGSLDFGSIQIKLRHQNKLYKVKIYPRLVHVIKSFNSRIQGEKVKTFYGLRHRSHAAQEMIHNLSTLEPSQLGGYRIEVSVQAPTLNMARRLVNSTPFLRLESWLNPETEGGLTRFKLNAKIVTKQGLLSNANWVFQQAQSRGLLTGDDSRQPTPVQRRVVVDIYAAFGWNAGVRRPTKSLNSGAWWIDQQEE</sequence>
<evidence type="ECO:0000313" key="2">
    <source>
        <dbReference type="Proteomes" id="UP000193986"/>
    </source>
</evidence>
<dbReference type="Proteomes" id="UP000193986">
    <property type="component" value="Unassembled WGS sequence"/>
</dbReference>
<reference evidence="1 2" key="1">
    <citation type="submission" date="2016-07" db="EMBL/GenBank/DDBJ databases">
        <title>Pervasive Adenine N6-methylation of Active Genes in Fungi.</title>
        <authorList>
            <consortium name="DOE Joint Genome Institute"/>
            <person name="Mondo S.J."/>
            <person name="Dannebaum R.O."/>
            <person name="Kuo R.C."/>
            <person name="Labutti K."/>
            <person name="Haridas S."/>
            <person name="Kuo A."/>
            <person name="Salamov A."/>
            <person name="Ahrendt S.R."/>
            <person name="Lipzen A."/>
            <person name="Sullivan W."/>
            <person name="Andreopoulos W.B."/>
            <person name="Clum A."/>
            <person name="Lindquist E."/>
            <person name="Daum C."/>
            <person name="Ramamoorthy G.K."/>
            <person name="Gryganskyi A."/>
            <person name="Culley D."/>
            <person name="Magnuson J.K."/>
            <person name="James T.Y."/>
            <person name="O'Malley M.A."/>
            <person name="Stajich J.E."/>
            <person name="Spatafora J.W."/>
            <person name="Visel A."/>
            <person name="Grigoriev I.V."/>
        </authorList>
    </citation>
    <scope>NUCLEOTIDE SEQUENCE [LARGE SCALE GENOMIC DNA]</scope>
    <source>
        <strain evidence="1 2">68-887.2</strain>
    </source>
</reference>
<gene>
    <name evidence="1" type="ORF">BCR39DRAFT_466255</name>
</gene>
<dbReference type="PANTHER" id="PTHR34863:SF1">
    <property type="entry name" value="OTU DOMAIN-CONTAINING PROTEIN"/>
    <property type="match status" value="1"/>
</dbReference>
<organism evidence="1 2">
    <name type="scientific">Naematelia encephala</name>
    <dbReference type="NCBI Taxonomy" id="71784"/>
    <lineage>
        <taxon>Eukaryota</taxon>
        <taxon>Fungi</taxon>
        <taxon>Dikarya</taxon>
        <taxon>Basidiomycota</taxon>
        <taxon>Agaricomycotina</taxon>
        <taxon>Tremellomycetes</taxon>
        <taxon>Tremellales</taxon>
        <taxon>Naemateliaceae</taxon>
        <taxon>Naematelia</taxon>
    </lineage>
</organism>
<proteinExistence type="predicted"/>
<feature type="non-terminal residue" evidence="1">
    <location>
        <position position="379"/>
    </location>
</feature>
<dbReference type="OrthoDB" id="2564822at2759"/>
<name>A0A1Y2B7D6_9TREE</name>
<evidence type="ECO:0000313" key="1">
    <source>
        <dbReference type="EMBL" id="ORY30752.1"/>
    </source>
</evidence>
<comment type="caution">
    <text evidence="1">The sequence shown here is derived from an EMBL/GenBank/DDBJ whole genome shotgun (WGS) entry which is preliminary data.</text>
</comment>
<dbReference type="PANTHER" id="PTHR34863">
    <property type="entry name" value="EXPRESSED PROTEIN"/>
    <property type="match status" value="1"/>
</dbReference>
<accession>A0A1Y2B7D6</accession>
<dbReference type="AlphaFoldDB" id="A0A1Y2B7D6"/>
<dbReference type="InParanoid" id="A0A1Y2B7D6"/>
<keyword evidence="2" id="KW-1185">Reference proteome</keyword>
<protein>
    <submittedName>
        <fullName evidence="1">Uncharacterized protein</fullName>
    </submittedName>
</protein>